<keyword evidence="4 9" id="KW-0812">Transmembrane</keyword>
<feature type="domain" description="CBS" evidence="10">
    <location>
        <begin position="135"/>
        <end position="197"/>
    </location>
</feature>
<dbReference type="InterPro" id="IPR006668">
    <property type="entry name" value="Mg_transptr_MgtE_intracell_dom"/>
</dbReference>
<evidence type="ECO:0000256" key="2">
    <source>
        <dbReference type="ARBA" id="ARBA00009749"/>
    </source>
</evidence>
<dbReference type="SUPFAM" id="SSF54631">
    <property type="entry name" value="CBS-domain pair"/>
    <property type="match status" value="1"/>
</dbReference>
<keyword evidence="5 9" id="KW-0460">Magnesium</keyword>
<dbReference type="SUPFAM" id="SSF158791">
    <property type="entry name" value="MgtE N-terminal domain-like"/>
    <property type="match status" value="1"/>
</dbReference>
<evidence type="ECO:0000256" key="5">
    <source>
        <dbReference type="ARBA" id="ARBA00022842"/>
    </source>
</evidence>
<dbReference type="CDD" id="cd04606">
    <property type="entry name" value="CBS_pair_Mg_transporter"/>
    <property type="match status" value="1"/>
</dbReference>
<dbReference type="InterPro" id="IPR036739">
    <property type="entry name" value="SLC41_membr_dom_sf"/>
</dbReference>
<feature type="transmembrane region" description="Helical" evidence="9">
    <location>
        <begin position="384"/>
        <end position="410"/>
    </location>
</feature>
<gene>
    <name evidence="11" type="primary">mgtE</name>
    <name evidence="11" type="ORF">D7V20_17390</name>
</gene>
<dbReference type="InterPro" id="IPR006669">
    <property type="entry name" value="MgtE_transporter"/>
</dbReference>
<evidence type="ECO:0000256" key="3">
    <source>
        <dbReference type="ARBA" id="ARBA00022448"/>
    </source>
</evidence>
<accession>A0A3A8EJK4</accession>
<evidence type="ECO:0000256" key="1">
    <source>
        <dbReference type="ARBA" id="ARBA00004141"/>
    </source>
</evidence>
<dbReference type="InterPro" id="IPR038076">
    <property type="entry name" value="MgtE_N_sf"/>
</dbReference>
<dbReference type="Pfam" id="PF01769">
    <property type="entry name" value="MgtE"/>
    <property type="match status" value="1"/>
</dbReference>
<dbReference type="SMART" id="SM00116">
    <property type="entry name" value="CBS"/>
    <property type="match status" value="2"/>
</dbReference>
<evidence type="ECO:0000259" key="10">
    <source>
        <dbReference type="PROSITE" id="PS51371"/>
    </source>
</evidence>
<feature type="domain" description="CBS" evidence="10">
    <location>
        <begin position="199"/>
        <end position="255"/>
    </location>
</feature>
<evidence type="ECO:0000256" key="6">
    <source>
        <dbReference type="ARBA" id="ARBA00022989"/>
    </source>
</evidence>
<dbReference type="Proteomes" id="UP000280405">
    <property type="component" value="Unassembled WGS sequence"/>
</dbReference>
<dbReference type="Gene3D" id="1.25.60.10">
    <property type="entry name" value="MgtE N-terminal domain-like"/>
    <property type="match status" value="1"/>
</dbReference>
<dbReference type="OrthoDB" id="9790355at2"/>
<organism evidence="11 12">
    <name type="scientific">Acinetobacter rongchengensis</name>
    <dbReference type="NCBI Taxonomy" id="2419601"/>
    <lineage>
        <taxon>Bacteria</taxon>
        <taxon>Pseudomonadati</taxon>
        <taxon>Pseudomonadota</taxon>
        <taxon>Gammaproteobacteria</taxon>
        <taxon>Moraxellales</taxon>
        <taxon>Moraxellaceae</taxon>
        <taxon>Acinetobacter</taxon>
    </lineage>
</organism>
<evidence type="ECO:0000256" key="9">
    <source>
        <dbReference type="RuleBase" id="RU362011"/>
    </source>
</evidence>
<keyword evidence="8" id="KW-0129">CBS domain</keyword>
<dbReference type="Pfam" id="PF00571">
    <property type="entry name" value="CBS"/>
    <property type="match status" value="2"/>
</dbReference>
<dbReference type="InterPro" id="IPR006667">
    <property type="entry name" value="SLC41_membr_dom"/>
</dbReference>
<proteinExistence type="inferred from homology"/>
<comment type="similarity">
    <text evidence="2 9">Belongs to the SLC41A transporter family.</text>
</comment>
<dbReference type="InterPro" id="IPR000644">
    <property type="entry name" value="CBS_dom"/>
</dbReference>
<dbReference type="AlphaFoldDB" id="A0A3A8EJK4"/>
<feature type="transmembrane region" description="Helical" evidence="9">
    <location>
        <begin position="422"/>
        <end position="445"/>
    </location>
</feature>
<dbReference type="PROSITE" id="PS51371">
    <property type="entry name" value="CBS"/>
    <property type="match status" value="2"/>
</dbReference>
<keyword evidence="12" id="KW-1185">Reference proteome</keyword>
<comment type="caution">
    <text evidence="11">The sequence shown here is derived from an EMBL/GenBank/DDBJ whole genome shotgun (WGS) entry which is preliminary data.</text>
</comment>
<evidence type="ECO:0000313" key="11">
    <source>
        <dbReference type="EMBL" id="RKG34775.1"/>
    </source>
</evidence>
<dbReference type="Pfam" id="PF03448">
    <property type="entry name" value="MgtE_N"/>
    <property type="match status" value="1"/>
</dbReference>
<dbReference type="PANTHER" id="PTHR43773">
    <property type="entry name" value="MAGNESIUM TRANSPORTER MGTE"/>
    <property type="match status" value="1"/>
</dbReference>
<feature type="transmembrane region" description="Helical" evidence="9">
    <location>
        <begin position="308"/>
        <end position="328"/>
    </location>
</feature>
<comment type="subunit">
    <text evidence="9">Homodimer.</text>
</comment>
<dbReference type="Gene3D" id="1.10.357.20">
    <property type="entry name" value="SLC41 divalent cation transporters, integral membrane domain"/>
    <property type="match status" value="1"/>
</dbReference>
<evidence type="ECO:0000313" key="12">
    <source>
        <dbReference type="Proteomes" id="UP000280405"/>
    </source>
</evidence>
<dbReference type="GO" id="GO:0005886">
    <property type="term" value="C:plasma membrane"/>
    <property type="evidence" value="ECO:0007669"/>
    <property type="project" value="UniProtKB-SubCell"/>
</dbReference>
<dbReference type="EMBL" id="RAXT01000071">
    <property type="protein sequence ID" value="RKG34775.1"/>
    <property type="molecule type" value="Genomic_DNA"/>
</dbReference>
<keyword evidence="9" id="KW-1003">Cell membrane</keyword>
<feature type="transmembrane region" description="Helical" evidence="9">
    <location>
        <begin position="284"/>
        <end position="302"/>
    </location>
</feature>
<name>A0A3A8EJK4_9GAMM</name>
<dbReference type="GO" id="GO:0046872">
    <property type="term" value="F:metal ion binding"/>
    <property type="evidence" value="ECO:0007669"/>
    <property type="project" value="UniProtKB-KW"/>
</dbReference>
<dbReference type="NCBIfam" id="TIGR00400">
    <property type="entry name" value="mgtE"/>
    <property type="match status" value="1"/>
</dbReference>
<dbReference type="SMART" id="SM00924">
    <property type="entry name" value="MgtE_N"/>
    <property type="match status" value="1"/>
</dbReference>
<keyword evidence="3 9" id="KW-0813">Transport</keyword>
<dbReference type="InterPro" id="IPR046342">
    <property type="entry name" value="CBS_dom_sf"/>
</dbReference>
<comment type="subcellular location">
    <subcellularLocation>
        <location evidence="9">Cell membrane</location>
        <topology evidence="9">Multi-pass membrane protein</topology>
    </subcellularLocation>
    <subcellularLocation>
        <location evidence="1">Membrane</location>
        <topology evidence="1">Multi-pass membrane protein</topology>
    </subcellularLocation>
</comment>
<dbReference type="Gene3D" id="3.10.580.10">
    <property type="entry name" value="CBS-domain"/>
    <property type="match status" value="1"/>
</dbReference>
<evidence type="ECO:0000256" key="4">
    <source>
        <dbReference type="ARBA" id="ARBA00022692"/>
    </source>
</evidence>
<feature type="transmembrane region" description="Helical" evidence="9">
    <location>
        <begin position="358"/>
        <end position="378"/>
    </location>
</feature>
<dbReference type="GO" id="GO:0015095">
    <property type="term" value="F:magnesium ion transmembrane transporter activity"/>
    <property type="evidence" value="ECO:0007669"/>
    <property type="project" value="UniProtKB-UniRule"/>
</dbReference>
<protein>
    <recommendedName>
        <fullName evidence="9">Magnesium transporter MgtE</fullName>
    </recommendedName>
</protein>
<reference evidence="11 12" key="1">
    <citation type="submission" date="2018-09" db="EMBL/GenBank/DDBJ databases">
        <title>The draft genome of Acinetobacter spp. strains.</title>
        <authorList>
            <person name="Qin J."/>
            <person name="Feng Y."/>
            <person name="Zong Z."/>
        </authorList>
    </citation>
    <scope>NUCLEOTIDE SEQUENCE [LARGE SCALE GENOMIC DNA]</scope>
    <source>
        <strain evidence="11 12">WCHAc060115</strain>
    </source>
</reference>
<dbReference type="RefSeq" id="WP_120385245.1">
    <property type="nucleotide sequence ID" value="NZ_RAXT01000071.1"/>
</dbReference>
<keyword evidence="6 9" id="KW-1133">Transmembrane helix</keyword>
<dbReference type="PANTHER" id="PTHR43773:SF1">
    <property type="entry name" value="MAGNESIUM TRANSPORTER MGTE"/>
    <property type="match status" value="1"/>
</dbReference>
<dbReference type="SUPFAM" id="SSF161093">
    <property type="entry name" value="MgtE membrane domain-like"/>
    <property type="match status" value="1"/>
</dbReference>
<comment type="function">
    <text evidence="9">Acts as a magnesium transporter.</text>
</comment>
<keyword evidence="9" id="KW-0479">Metal-binding</keyword>
<sequence length="450" mass="49272">MQLPLALISKVELALQNHDFDEIHKILESMNDADIAGLIKDLSLGAKITLIEHLPNAAYILEYLSLEQLQSIIENLSEPQILSIISGMHSDNRIDLFKLLPQQQQQRIFQQLSAEKQRQIRSLEHYSEESAGALMSADFVTLSPNLTMRQAIEQLRKVAADRETLYLIYIVDAHNVLLGVISLRQIILADPNLTIAEVMTTDLIVGWVNEDQESIATKLSHYDFIALPIVDDQYHLLGIVTYDDATDVVQAETTEDFFKSSAVAASPNMSIKRAPIFVLYKKRVFWLVILVFGSLLSGMGIAHFEEIIAANIVLVFFLPLLVGSGGNAGSQSATLMVRALATGDVQFKDWFNLVGREVLIGLCLGGTMAFAVSILGYIRGDAMVAIVLALSMMGIVLLGCLIGMSLPFILNRLKLDPASASAPLVTSICDATGVVVYLFIASLLLGQGTI</sequence>
<evidence type="ECO:0000256" key="7">
    <source>
        <dbReference type="ARBA" id="ARBA00023136"/>
    </source>
</evidence>
<evidence type="ECO:0000256" key="8">
    <source>
        <dbReference type="PROSITE-ProRule" id="PRU00703"/>
    </source>
</evidence>
<keyword evidence="7 9" id="KW-0472">Membrane</keyword>